<accession>A0AAE2SC25</accession>
<dbReference type="SUPFAM" id="SSF54565">
    <property type="entry name" value="Ribosomal protein S16"/>
    <property type="match status" value="1"/>
</dbReference>
<reference evidence="4" key="1">
    <citation type="submission" date="2021-01" db="EMBL/GenBank/DDBJ databases">
        <title>Modified the classification status of verrucomicrobia.</title>
        <authorList>
            <person name="Feng X."/>
        </authorList>
    </citation>
    <scope>NUCLEOTIDE SEQUENCE</scope>
    <source>
        <strain evidence="4">5K15</strain>
    </source>
</reference>
<dbReference type="AlphaFoldDB" id="A0AAE2SC25"/>
<dbReference type="NCBIfam" id="TIGR00002">
    <property type="entry name" value="S16"/>
    <property type="match status" value="1"/>
</dbReference>
<dbReference type="Pfam" id="PF00886">
    <property type="entry name" value="Ribosomal_S16"/>
    <property type="match status" value="1"/>
</dbReference>
<name>A0AAE2SC25_9BACT</name>
<comment type="caution">
    <text evidence="4">The sequence shown here is derived from an EMBL/GenBank/DDBJ whole genome shotgun (WGS) entry which is preliminary data.</text>
</comment>
<dbReference type="GO" id="GO:0005737">
    <property type="term" value="C:cytoplasm"/>
    <property type="evidence" value="ECO:0007669"/>
    <property type="project" value="UniProtKB-ARBA"/>
</dbReference>
<evidence type="ECO:0000256" key="1">
    <source>
        <dbReference type="ARBA" id="ARBA00022980"/>
    </source>
</evidence>
<evidence type="ECO:0000256" key="2">
    <source>
        <dbReference type="ARBA" id="ARBA00023274"/>
    </source>
</evidence>
<organism evidence="4 5">
    <name type="scientific">Oceaniferula flava</name>
    <dbReference type="NCBI Taxonomy" id="2800421"/>
    <lineage>
        <taxon>Bacteria</taxon>
        <taxon>Pseudomonadati</taxon>
        <taxon>Verrucomicrobiota</taxon>
        <taxon>Verrucomicrobiia</taxon>
        <taxon>Verrucomicrobiales</taxon>
        <taxon>Verrucomicrobiaceae</taxon>
        <taxon>Oceaniferula</taxon>
    </lineage>
</organism>
<proteinExistence type="inferred from homology"/>
<dbReference type="RefSeq" id="WP_309489268.1">
    <property type="nucleotide sequence ID" value="NZ_JAENIG010000003.1"/>
</dbReference>
<sequence length="85" mass="9777">MLTLRLNRQGTKDRPFYKIVAVDSRKRRDGRYIEQIGSYNPMEDGVNYTLDVAKADDWISKGAQPSDTVRDIIKKARKESMQAEA</sequence>
<dbReference type="HAMAP" id="MF_00385">
    <property type="entry name" value="Ribosomal_bS16"/>
    <property type="match status" value="1"/>
</dbReference>
<dbReference type="GO" id="GO:0006412">
    <property type="term" value="P:translation"/>
    <property type="evidence" value="ECO:0007669"/>
    <property type="project" value="UniProtKB-UniRule"/>
</dbReference>
<dbReference type="InterPro" id="IPR000307">
    <property type="entry name" value="Ribosomal_bS16"/>
</dbReference>
<dbReference type="GO" id="GO:0003735">
    <property type="term" value="F:structural constituent of ribosome"/>
    <property type="evidence" value="ECO:0007669"/>
    <property type="project" value="InterPro"/>
</dbReference>
<dbReference type="Gene3D" id="3.30.1320.10">
    <property type="match status" value="1"/>
</dbReference>
<evidence type="ECO:0000313" key="5">
    <source>
        <dbReference type="Proteomes" id="UP000634206"/>
    </source>
</evidence>
<keyword evidence="1 3" id="KW-0689">Ribosomal protein</keyword>
<dbReference type="PANTHER" id="PTHR12919">
    <property type="entry name" value="30S RIBOSOMAL PROTEIN S16"/>
    <property type="match status" value="1"/>
</dbReference>
<dbReference type="PANTHER" id="PTHR12919:SF20">
    <property type="entry name" value="SMALL RIBOSOMAL SUBUNIT PROTEIN BS16M"/>
    <property type="match status" value="1"/>
</dbReference>
<keyword evidence="2 3" id="KW-0687">Ribonucleoprotein</keyword>
<dbReference type="InterPro" id="IPR023803">
    <property type="entry name" value="Ribosomal_bS16_dom_sf"/>
</dbReference>
<evidence type="ECO:0000256" key="3">
    <source>
        <dbReference type="HAMAP-Rule" id="MF_00385"/>
    </source>
</evidence>
<evidence type="ECO:0000313" key="4">
    <source>
        <dbReference type="EMBL" id="MBK1854662.1"/>
    </source>
</evidence>
<dbReference type="GO" id="GO:0015935">
    <property type="term" value="C:small ribosomal subunit"/>
    <property type="evidence" value="ECO:0007669"/>
    <property type="project" value="TreeGrafter"/>
</dbReference>
<gene>
    <name evidence="3 4" type="primary">rpsP</name>
    <name evidence="4" type="ORF">JIN83_06805</name>
</gene>
<keyword evidence="5" id="KW-1185">Reference proteome</keyword>
<dbReference type="EMBL" id="JAENIG010000003">
    <property type="protein sequence ID" value="MBK1854662.1"/>
    <property type="molecule type" value="Genomic_DNA"/>
</dbReference>
<comment type="similarity">
    <text evidence="3">Belongs to the bacterial ribosomal protein bS16 family.</text>
</comment>
<dbReference type="Proteomes" id="UP000634206">
    <property type="component" value="Unassembled WGS sequence"/>
</dbReference>
<protein>
    <recommendedName>
        <fullName evidence="3">Small ribosomal subunit protein bS16</fullName>
    </recommendedName>
</protein>